<dbReference type="EC" id="3.1.4.17" evidence="4"/>
<dbReference type="Pfam" id="PF16656">
    <property type="entry name" value="Pur_ac_phosph_N"/>
    <property type="match status" value="1"/>
</dbReference>
<sequence>MSFISDNSIAKKTIICLTVLVALLFAFSSIINPCFAEPSVSNLNSNLFKYSILSWTENPRTTQTITWRTEDINQDRVQYQPDVGFSGSFDSAREVIADGPIFNDGYFHFVATIRELIPGTGYVYRVGKEGSWSESATFNTAAAGDKFSFLYMGDVQEGYNSWGEMVSKAYEDHPGLKFGILGGDLVDDGSSTEEWQQFFTAASPVFRRIPLMLSAGNHDNTDEFWNVFALPRNGPAGYEEKFYSFDYGNCHIVVLNSNYMGAPGIGDYDKLINWLQNDLKNSEQRWKLVVFHHPPYPVVYDWRAEHLQNNWVPFLEQCGVDMVLVGHQHVYMRTKPLLNGAIQSDGEGIVYIMGNAGTKHYGPGPDYDYIAKQLAYVSNYQIISINGDILTLIAKDADGNIIDSYEIVKQPVTGNPIYTVIPVIDSAYQIESTNDGIKAMTVNIGVSGMKYFGVQVESVKAHAGVETVVFSHLRDGFQLGINATKADFDVVDTAQAGFNVHPGDMVKAYVVDDLTNAIDHNPIVLQ</sequence>
<dbReference type="SUPFAM" id="SSF49363">
    <property type="entry name" value="Purple acid phosphatase, N-terminal domain"/>
    <property type="match status" value="1"/>
</dbReference>
<dbReference type="AlphaFoldDB" id="A0A9D3AZF5"/>
<name>A0A9D3AZF5_9FIRM</name>
<evidence type="ECO:0000313" key="4">
    <source>
        <dbReference type="EMBL" id="KAF1085783.1"/>
    </source>
</evidence>
<dbReference type="Proteomes" id="UP000798488">
    <property type="component" value="Unassembled WGS sequence"/>
</dbReference>
<dbReference type="InterPro" id="IPR008963">
    <property type="entry name" value="Purple_acid_Pase-like_N"/>
</dbReference>
<comment type="caution">
    <text evidence="4">The sequence shown here is derived from an EMBL/GenBank/DDBJ whole genome shotgun (WGS) entry which is preliminary data.</text>
</comment>
<dbReference type="SUPFAM" id="SSF56300">
    <property type="entry name" value="Metallo-dependent phosphatases"/>
    <property type="match status" value="1"/>
</dbReference>
<proteinExistence type="predicted"/>
<gene>
    <name evidence="4" type="primary">cpdA</name>
    <name evidence="4" type="ORF">SPSYN_00512</name>
</gene>
<feature type="domain" description="Purple acid phosphatase N-terminal" evidence="3">
    <location>
        <begin position="52"/>
        <end position="140"/>
    </location>
</feature>
<dbReference type="Pfam" id="PF00149">
    <property type="entry name" value="Metallophos"/>
    <property type="match status" value="1"/>
</dbReference>
<dbReference type="EMBL" id="LSRS01000002">
    <property type="protein sequence ID" value="KAF1085783.1"/>
    <property type="molecule type" value="Genomic_DNA"/>
</dbReference>
<feature type="domain" description="Calcineurin-like phosphoesterase" evidence="2">
    <location>
        <begin position="148"/>
        <end position="331"/>
    </location>
</feature>
<keyword evidence="5" id="KW-1185">Reference proteome</keyword>
<dbReference type="GO" id="GO:0046872">
    <property type="term" value="F:metal ion binding"/>
    <property type="evidence" value="ECO:0007669"/>
    <property type="project" value="InterPro"/>
</dbReference>
<evidence type="ECO:0000256" key="1">
    <source>
        <dbReference type="ARBA" id="ARBA00022729"/>
    </source>
</evidence>
<dbReference type="PANTHER" id="PTHR45867">
    <property type="entry name" value="PURPLE ACID PHOSPHATASE"/>
    <property type="match status" value="1"/>
</dbReference>
<dbReference type="Gene3D" id="2.60.40.380">
    <property type="entry name" value="Purple acid phosphatase-like, N-terminal"/>
    <property type="match status" value="1"/>
</dbReference>
<dbReference type="InterPro" id="IPR015914">
    <property type="entry name" value="PAPs_N"/>
</dbReference>
<organism evidence="4 5">
    <name type="scientific">Sporotomaculum syntrophicum</name>
    <dbReference type="NCBI Taxonomy" id="182264"/>
    <lineage>
        <taxon>Bacteria</taxon>
        <taxon>Bacillati</taxon>
        <taxon>Bacillota</taxon>
        <taxon>Clostridia</taxon>
        <taxon>Eubacteriales</taxon>
        <taxon>Desulfallaceae</taxon>
        <taxon>Sporotomaculum</taxon>
    </lineage>
</organism>
<evidence type="ECO:0000259" key="3">
    <source>
        <dbReference type="Pfam" id="PF16656"/>
    </source>
</evidence>
<keyword evidence="1" id="KW-0732">Signal</keyword>
<reference evidence="4" key="1">
    <citation type="submission" date="2016-02" db="EMBL/GenBank/DDBJ databases">
        <title>Draft Genome Sequence of Sporotomaculum syntrophicum Strain FB, a Syntrophic Benzoate Degrader.</title>
        <authorList>
            <person name="Nobu M.K."/>
            <person name="Narihiro T."/>
            <person name="Qiu Y.-L."/>
            <person name="Ohashi A."/>
            <person name="Liu W.-T."/>
            <person name="Yuji S."/>
        </authorList>
    </citation>
    <scope>NUCLEOTIDE SEQUENCE</scope>
    <source>
        <strain evidence="4">FB</strain>
    </source>
</reference>
<keyword evidence="4" id="KW-0378">Hydrolase</keyword>
<dbReference type="RefSeq" id="WP_161820955.1">
    <property type="nucleotide sequence ID" value="NZ_LSRS01000002.1"/>
</dbReference>
<evidence type="ECO:0000313" key="5">
    <source>
        <dbReference type="Proteomes" id="UP000798488"/>
    </source>
</evidence>
<dbReference type="Gene3D" id="3.60.21.10">
    <property type="match status" value="1"/>
</dbReference>
<dbReference type="InterPro" id="IPR029052">
    <property type="entry name" value="Metallo-depent_PP-like"/>
</dbReference>
<accession>A0A9D3AZF5</accession>
<evidence type="ECO:0000259" key="2">
    <source>
        <dbReference type="Pfam" id="PF00149"/>
    </source>
</evidence>
<dbReference type="OrthoDB" id="9809781at2"/>
<protein>
    <submittedName>
        <fullName evidence="4">3',5'-cyclic adenosine monophosphate phosphodiesterase CpdA</fullName>
        <ecNumber evidence="4">3.1.4.17</ecNumber>
    </submittedName>
</protein>
<dbReference type="GO" id="GO:0004114">
    <property type="term" value="F:3',5'-cyclic-nucleotide phosphodiesterase activity"/>
    <property type="evidence" value="ECO:0007669"/>
    <property type="project" value="UniProtKB-EC"/>
</dbReference>
<dbReference type="GO" id="GO:0003993">
    <property type="term" value="F:acid phosphatase activity"/>
    <property type="evidence" value="ECO:0007669"/>
    <property type="project" value="InterPro"/>
</dbReference>
<dbReference type="PANTHER" id="PTHR45867:SF3">
    <property type="entry name" value="ACID PHOSPHATASE TYPE 7"/>
    <property type="match status" value="1"/>
</dbReference>
<dbReference type="InterPro" id="IPR004843">
    <property type="entry name" value="Calcineurin-like_PHP"/>
</dbReference>